<evidence type="ECO:0008006" key="7">
    <source>
        <dbReference type="Google" id="ProtNLM"/>
    </source>
</evidence>
<keyword evidence="3" id="KW-0998">Cell outer membrane</keyword>
<comment type="caution">
    <text evidence="5">The sequence shown here is derived from an EMBL/GenBank/DDBJ whole genome shotgun (WGS) entry which is preliminary data.</text>
</comment>
<evidence type="ECO:0000256" key="1">
    <source>
        <dbReference type="ARBA" id="ARBA00004442"/>
    </source>
</evidence>
<organism evidence="5 6">
    <name type="scientific">Fuscibacter oryzae</name>
    <dbReference type="NCBI Taxonomy" id="2803939"/>
    <lineage>
        <taxon>Bacteria</taxon>
        <taxon>Pseudomonadati</taxon>
        <taxon>Pseudomonadota</taxon>
        <taxon>Alphaproteobacteria</taxon>
        <taxon>Rhodobacterales</taxon>
        <taxon>Paracoccaceae</taxon>
        <taxon>Fuscibacter</taxon>
    </lineage>
</organism>
<evidence type="ECO:0000256" key="2">
    <source>
        <dbReference type="ARBA" id="ARBA00023136"/>
    </source>
</evidence>
<dbReference type="SUPFAM" id="SSF56935">
    <property type="entry name" value="Porins"/>
    <property type="match status" value="2"/>
</dbReference>
<dbReference type="Gene3D" id="2.40.170.20">
    <property type="entry name" value="TonB-dependent receptor, beta-barrel domain"/>
    <property type="match status" value="1"/>
</dbReference>
<evidence type="ECO:0000313" key="5">
    <source>
        <dbReference type="EMBL" id="MBL4930086.1"/>
    </source>
</evidence>
<keyword evidence="4" id="KW-0732">Signal</keyword>
<reference evidence="5" key="1">
    <citation type="submission" date="2021-01" db="EMBL/GenBank/DDBJ databases">
        <title>Genome seq and assembly of Tabrizicola sp. KVB23.</title>
        <authorList>
            <person name="Chhetri G."/>
        </authorList>
    </citation>
    <scope>NUCLEOTIDE SEQUENCE</scope>
    <source>
        <strain evidence="5">KVB23</strain>
    </source>
</reference>
<dbReference type="Proteomes" id="UP000619033">
    <property type="component" value="Unassembled WGS sequence"/>
</dbReference>
<dbReference type="GO" id="GO:0009279">
    <property type="term" value="C:cell outer membrane"/>
    <property type="evidence" value="ECO:0007669"/>
    <property type="project" value="UniProtKB-SubCell"/>
</dbReference>
<keyword evidence="6" id="KW-1185">Reference proteome</keyword>
<evidence type="ECO:0000256" key="3">
    <source>
        <dbReference type="ARBA" id="ARBA00023237"/>
    </source>
</evidence>
<accession>A0A8J7MXP2</accession>
<keyword evidence="2" id="KW-0472">Membrane</keyword>
<protein>
    <recommendedName>
        <fullName evidence="7">TIGR03016 family PEP-CTERM system-associated outer membrane protein</fullName>
    </recommendedName>
</protein>
<dbReference type="InterPro" id="IPR036942">
    <property type="entry name" value="Beta-barrel_TonB_sf"/>
</dbReference>
<gene>
    <name evidence="5" type="ORF">JI744_18460</name>
</gene>
<comment type="subcellular location">
    <subcellularLocation>
        <location evidence="1">Cell outer membrane</location>
    </subcellularLocation>
</comment>
<sequence length="470" mass="50004">MRKMNRTWSFALTGAGLAGVALTSVAALAQDLPNPAVTFSYSSTLNANDNLGLDPTSAGTSTWLDNKLGLSYSSETATSQLSFGASGVLRLSDMAGQGQDSAFDNGTLNLNYARQGANSQLSFGAKYNKVDVAFFDPLLLIPDPENPVDSGDLTTAAAGSRETRQASLKFETGLEGPFGMNFAASRNERRFQDTVDPDLYDTTRTNLSVGATFRPGARTGLSFTVSQSDYSAEDIDQTDRTTRRAVLGLSYAINDATTLNASLGQTWIEEDQGIGPGRVHTEDSGLNGNLALSHELVNGTVGLSLAHDIGTDGKTRTDLQLTRAMDLPNGTLSLAIGPSFQSGGKNGLAGTLSYGRDLPQGALRAQVSRRFATNDQSENIDTTRLNLGWSHDLTPSSGLDLSLDYLNIDSDAVGQDRERARLQASYTLDLVNDWQLSAGYAHTYSDKEITGTAQSNSVFVTLGRSVSFAP</sequence>
<dbReference type="EMBL" id="JAESVP010000014">
    <property type="protein sequence ID" value="MBL4930086.1"/>
    <property type="molecule type" value="Genomic_DNA"/>
</dbReference>
<dbReference type="AlphaFoldDB" id="A0A8J7MXP2"/>
<dbReference type="RefSeq" id="WP_202662656.1">
    <property type="nucleotide sequence ID" value="NZ_JAESVP010000014.1"/>
</dbReference>
<proteinExistence type="predicted"/>
<evidence type="ECO:0000256" key="4">
    <source>
        <dbReference type="SAM" id="SignalP"/>
    </source>
</evidence>
<name>A0A8J7MXP2_9RHOB</name>
<evidence type="ECO:0000313" key="6">
    <source>
        <dbReference type="Proteomes" id="UP000619033"/>
    </source>
</evidence>
<feature type="chain" id="PRO_5035201261" description="TIGR03016 family PEP-CTERM system-associated outer membrane protein" evidence="4">
    <location>
        <begin position="30"/>
        <end position="470"/>
    </location>
</feature>
<feature type="signal peptide" evidence="4">
    <location>
        <begin position="1"/>
        <end position="29"/>
    </location>
</feature>